<dbReference type="Gene3D" id="3.40.50.12780">
    <property type="entry name" value="N-terminal domain of ligase-like"/>
    <property type="match status" value="1"/>
</dbReference>
<proteinExistence type="inferred from homology"/>
<accession>A0A2N5Y720</accession>
<dbReference type="Proteomes" id="UP000234845">
    <property type="component" value="Unassembled WGS sequence"/>
</dbReference>
<comment type="caution">
    <text evidence="5">The sequence shown here is derived from an EMBL/GenBank/DDBJ whole genome shotgun (WGS) entry which is preliminary data.</text>
</comment>
<dbReference type="OrthoDB" id="9803968at2"/>
<dbReference type="InterPro" id="IPR000873">
    <property type="entry name" value="AMP-dep_synth/lig_dom"/>
</dbReference>
<dbReference type="InterPro" id="IPR020845">
    <property type="entry name" value="AMP-binding_CS"/>
</dbReference>
<sequence>MQTSSEARIKAMTSAGFWGDETLHGILAARAGDHPDRTALVDQPNKQELTGLPCRRISFRELDSLSDALAAQLLARGLQHGDRLLVQLPNISELALCYYACSKLGVVISPLAVQYGSHEIARFAATLQPAAMITLDDFRGQALAAQARQVLPDTPVWSPGADLYFDQSADRGPAEVLARYREQNPGDANDILTVVWTSGTTGTPKGVPRSHNMWRAMARNTMAAGNYQPGETLLVPFPLVNMAALGGFLFPSVINACKLVLHQPMDPPMFLRQIQEEQVNFTIAPPALLNKLAQQPALWQQCDFSSVRAFGSGSVPLSPAMIEVIEGEYGKPIINFYGSNEGISLFSTPETAASAEYRARMFPRFGAPDMPWTGHSHASITTRVIDPESGVEITRAGIPGELCIAGPAVFDGYLDHDGAGVFTDDGLFRTGDLVEICGEPAHYYRIVGRCKDIINRGGMKISPAELDILLEGFPGLAEAAVCAYPDPQLEEKICACIVPAEDTIAPELGALCAWLEDKGIAKFKLPERLEVFAALPRNPVGKVVRSELAQQVLQRGIST</sequence>
<dbReference type="Gene3D" id="3.30.300.30">
    <property type="match status" value="1"/>
</dbReference>
<dbReference type="InterPro" id="IPR025110">
    <property type="entry name" value="AMP-bd_C"/>
</dbReference>
<dbReference type="SUPFAM" id="SSF56801">
    <property type="entry name" value="Acetyl-CoA synthetase-like"/>
    <property type="match status" value="1"/>
</dbReference>
<feature type="domain" description="AMP-binding enzyme C-terminal" evidence="4">
    <location>
        <begin position="471"/>
        <end position="542"/>
    </location>
</feature>
<evidence type="ECO:0000259" key="4">
    <source>
        <dbReference type="Pfam" id="PF13193"/>
    </source>
</evidence>
<dbReference type="PANTHER" id="PTHR43201:SF5">
    <property type="entry name" value="MEDIUM-CHAIN ACYL-COA LIGASE ACSF2, MITOCHONDRIAL"/>
    <property type="match status" value="1"/>
</dbReference>
<evidence type="ECO:0000256" key="1">
    <source>
        <dbReference type="ARBA" id="ARBA00006432"/>
    </source>
</evidence>
<dbReference type="AlphaFoldDB" id="A0A2N5Y720"/>
<evidence type="ECO:0000259" key="3">
    <source>
        <dbReference type="Pfam" id="PF00501"/>
    </source>
</evidence>
<evidence type="ECO:0000256" key="2">
    <source>
        <dbReference type="ARBA" id="ARBA00022598"/>
    </source>
</evidence>
<evidence type="ECO:0000313" key="6">
    <source>
        <dbReference type="Proteomes" id="UP000234845"/>
    </source>
</evidence>
<reference evidence="6" key="1">
    <citation type="submission" date="2017-11" db="EMBL/GenBank/DDBJ databases">
        <title>The draft genome sequence of Chromatocurvus sp. F02.</title>
        <authorList>
            <person name="Du Z.-J."/>
            <person name="Chang Y.-Q."/>
        </authorList>
    </citation>
    <scope>NUCLEOTIDE SEQUENCE [LARGE SCALE GENOMIC DNA]</scope>
    <source>
        <strain evidence="6">F02</strain>
    </source>
</reference>
<organism evidence="5 6">
    <name type="scientific">Kineobactrum sediminis</name>
    <dbReference type="NCBI Taxonomy" id="1905677"/>
    <lineage>
        <taxon>Bacteria</taxon>
        <taxon>Pseudomonadati</taxon>
        <taxon>Pseudomonadota</taxon>
        <taxon>Gammaproteobacteria</taxon>
        <taxon>Cellvibrionales</taxon>
        <taxon>Halieaceae</taxon>
        <taxon>Kineobactrum</taxon>
    </lineage>
</organism>
<dbReference type="InterPro" id="IPR042099">
    <property type="entry name" value="ANL_N_sf"/>
</dbReference>
<dbReference type="CDD" id="cd04433">
    <property type="entry name" value="AFD_class_I"/>
    <property type="match status" value="1"/>
</dbReference>
<dbReference type="EMBL" id="PKLZ01000001">
    <property type="protein sequence ID" value="PLW84181.1"/>
    <property type="molecule type" value="Genomic_DNA"/>
</dbReference>
<keyword evidence="2 5" id="KW-0436">Ligase</keyword>
<dbReference type="GO" id="GO:0031956">
    <property type="term" value="F:medium-chain fatty acid-CoA ligase activity"/>
    <property type="evidence" value="ECO:0007669"/>
    <property type="project" value="TreeGrafter"/>
</dbReference>
<dbReference type="Pfam" id="PF13193">
    <property type="entry name" value="AMP-binding_C"/>
    <property type="match status" value="1"/>
</dbReference>
<evidence type="ECO:0000313" key="5">
    <source>
        <dbReference type="EMBL" id="PLW84181.1"/>
    </source>
</evidence>
<dbReference type="Pfam" id="PF00501">
    <property type="entry name" value="AMP-binding"/>
    <property type="match status" value="1"/>
</dbReference>
<dbReference type="PANTHER" id="PTHR43201">
    <property type="entry name" value="ACYL-COA SYNTHETASE"/>
    <property type="match status" value="1"/>
</dbReference>
<gene>
    <name evidence="5" type="ORF">CWI75_02195</name>
</gene>
<comment type="similarity">
    <text evidence="1">Belongs to the ATP-dependent AMP-binding enzyme family.</text>
</comment>
<keyword evidence="6" id="KW-1185">Reference proteome</keyword>
<dbReference type="InterPro" id="IPR045851">
    <property type="entry name" value="AMP-bd_C_sf"/>
</dbReference>
<dbReference type="RefSeq" id="WP_101519817.1">
    <property type="nucleotide sequence ID" value="NZ_PKLZ01000001.1"/>
</dbReference>
<dbReference type="PROSITE" id="PS00455">
    <property type="entry name" value="AMP_BINDING"/>
    <property type="match status" value="1"/>
</dbReference>
<protein>
    <submittedName>
        <fullName evidence="5">2,3-dihydroxybenzoate-AMP ligase</fullName>
    </submittedName>
</protein>
<name>A0A2N5Y720_9GAMM</name>
<feature type="domain" description="AMP-dependent synthetase/ligase" evidence="3">
    <location>
        <begin position="29"/>
        <end position="414"/>
    </location>
</feature>
<dbReference type="GO" id="GO:0006631">
    <property type="term" value="P:fatty acid metabolic process"/>
    <property type="evidence" value="ECO:0007669"/>
    <property type="project" value="TreeGrafter"/>
</dbReference>